<comment type="caution">
    <text evidence="2">The sequence shown here is derived from an EMBL/GenBank/DDBJ whole genome shotgun (WGS) entry which is preliminary data.</text>
</comment>
<evidence type="ECO:0000256" key="1">
    <source>
        <dbReference type="SAM" id="MobiDB-lite"/>
    </source>
</evidence>
<gene>
    <name evidence="2" type="ORF">ACG04R_16490</name>
</gene>
<name>A0ABW7HFK9_9BURK</name>
<feature type="compositionally biased region" description="Basic and acidic residues" evidence="1">
    <location>
        <begin position="39"/>
        <end position="49"/>
    </location>
</feature>
<sequence>MDEDAMDPLMNSSLAPQDQAELDRLNTESVEHLPGSGEGKTDAGAEHIGAESSTLGSGEPTGSEKRQGTRKKGAGTVKVKGVRKPRSAKSRVANTGAGKSHAVTTKLDAELLRKLTMARARSGMSESGMVRLALVSYLDNLEQRSIAAEISKAAAAITAASHASTAPVVEKLNTLEHRFQEQLGAVVNAIKGIGKLLGEPVDLAGLDGLTDAGESKGGKS</sequence>
<organism evidence="2 3">
    <name type="scientific">Pelomonas candidula</name>
    <dbReference type="NCBI Taxonomy" id="3299025"/>
    <lineage>
        <taxon>Bacteria</taxon>
        <taxon>Pseudomonadati</taxon>
        <taxon>Pseudomonadota</taxon>
        <taxon>Betaproteobacteria</taxon>
        <taxon>Burkholderiales</taxon>
        <taxon>Sphaerotilaceae</taxon>
        <taxon>Roseateles</taxon>
    </lineage>
</organism>
<proteinExistence type="predicted"/>
<protein>
    <submittedName>
        <fullName evidence="2">CopG family transcriptional regulator</fullName>
    </submittedName>
</protein>
<dbReference type="CDD" id="cd21631">
    <property type="entry name" value="RHH_CopG_NikR-like"/>
    <property type="match status" value="1"/>
</dbReference>
<accession>A0ABW7HFK9</accession>
<keyword evidence="3" id="KW-1185">Reference proteome</keyword>
<dbReference type="Proteomes" id="UP001606134">
    <property type="component" value="Unassembled WGS sequence"/>
</dbReference>
<feature type="compositionally biased region" description="Basic residues" evidence="1">
    <location>
        <begin position="80"/>
        <end position="89"/>
    </location>
</feature>
<reference evidence="2 3" key="1">
    <citation type="submission" date="2024-08" db="EMBL/GenBank/DDBJ databases">
        <authorList>
            <person name="Lu H."/>
        </authorList>
    </citation>
    <scope>NUCLEOTIDE SEQUENCE [LARGE SCALE GENOMIC DNA]</scope>
    <source>
        <strain evidence="2 3">BYS78W</strain>
    </source>
</reference>
<evidence type="ECO:0000313" key="3">
    <source>
        <dbReference type="Proteomes" id="UP001606134"/>
    </source>
</evidence>
<feature type="region of interest" description="Disordered" evidence="1">
    <location>
        <begin position="1"/>
        <end position="101"/>
    </location>
</feature>
<dbReference type="EMBL" id="JBIGIC010000008">
    <property type="protein sequence ID" value="MFG6488287.1"/>
    <property type="molecule type" value="Genomic_DNA"/>
</dbReference>
<feature type="compositionally biased region" description="Basic and acidic residues" evidence="1">
    <location>
        <begin position="21"/>
        <end position="31"/>
    </location>
</feature>
<evidence type="ECO:0000313" key="2">
    <source>
        <dbReference type="EMBL" id="MFG6488287.1"/>
    </source>
</evidence>